<dbReference type="Pfam" id="PF00285">
    <property type="entry name" value="Citrate_synt"/>
    <property type="match status" value="1"/>
</dbReference>
<evidence type="ECO:0000313" key="3">
    <source>
        <dbReference type="Proteomes" id="UP000824190"/>
    </source>
</evidence>
<dbReference type="Proteomes" id="UP000824190">
    <property type="component" value="Unassembled WGS sequence"/>
</dbReference>
<dbReference type="InterPro" id="IPR016142">
    <property type="entry name" value="Citrate_synth-like_lrg_a-sub"/>
</dbReference>
<dbReference type="Gene3D" id="2.20.28.60">
    <property type="match status" value="1"/>
</dbReference>
<dbReference type="EMBL" id="DXGC01000038">
    <property type="protein sequence ID" value="HIW90756.1"/>
    <property type="molecule type" value="Genomic_DNA"/>
</dbReference>
<feature type="non-terminal residue" evidence="2">
    <location>
        <position position="85"/>
    </location>
</feature>
<protein>
    <submittedName>
        <fullName evidence="2">Citrate (Si)-synthase</fullName>
    </submittedName>
</protein>
<evidence type="ECO:0000313" key="2">
    <source>
        <dbReference type="EMBL" id="HIW90756.1"/>
    </source>
</evidence>
<dbReference type="PANTHER" id="PTHR42871:SF1">
    <property type="entry name" value="CITRATE SYNTHASE"/>
    <property type="match status" value="1"/>
</dbReference>
<accession>A0A9D1RLY6</accession>
<organism evidence="2 3">
    <name type="scientific">Candidatus Corynebacterium avicola</name>
    <dbReference type="NCBI Taxonomy" id="2838527"/>
    <lineage>
        <taxon>Bacteria</taxon>
        <taxon>Bacillati</taxon>
        <taxon>Actinomycetota</taxon>
        <taxon>Actinomycetes</taxon>
        <taxon>Mycobacteriales</taxon>
        <taxon>Corynebacteriaceae</taxon>
        <taxon>Corynebacterium</taxon>
    </lineage>
</organism>
<dbReference type="InterPro" id="IPR036969">
    <property type="entry name" value="Citrate_synthase_sf"/>
</dbReference>
<dbReference type="AlphaFoldDB" id="A0A9D1RLY6"/>
<evidence type="ECO:0000256" key="1">
    <source>
        <dbReference type="ARBA" id="ARBA00004751"/>
    </source>
</evidence>
<gene>
    <name evidence="2" type="ORF">H9870_03715</name>
</gene>
<dbReference type="GO" id="GO:0046912">
    <property type="term" value="F:acyltransferase activity, acyl groups converted into alkyl on transfer"/>
    <property type="evidence" value="ECO:0007669"/>
    <property type="project" value="InterPro"/>
</dbReference>
<dbReference type="SUPFAM" id="SSF48256">
    <property type="entry name" value="Citrate synthase"/>
    <property type="match status" value="1"/>
</dbReference>
<comment type="pathway">
    <text evidence="1">Carbohydrate metabolism; tricarboxylic acid cycle; isocitrate from oxaloacetate: step 1/2.</text>
</comment>
<reference evidence="2" key="1">
    <citation type="journal article" date="2021" name="PeerJ">
        <title>Extensive microbial diversity within the chicken gut microbiome revealed by metagenomics and culture.</title>
        <authorList>
            <person name="Gilroy R."/>
            <person name="Ravi A."/>
            <person name="Getino M."/>
            <person name="Pursley I."/>
            <person name="Horton D.L."/>
            <person name="Alikhan N.F."/>
            <person name="Baker D."/>
            <person name="Gharbi K."/>
            <person name="Hall N."/>
            <person name="Watson M."/>
            <person name="Adriaenssens E.M."/>
            <person name="Foster-Nyarko E."/>
            <person name="Jarju S."/>
            <person name="Secka A."/>
            <person name="Antonio M."/>
            <person name="Oren A."/>
            <person name="Chaudhuri R.R."/>
            <person name="La Ragione R."/>
            <person name="Hildebrand F."/>
            <person name="Pallen M.J."/>
        </authorList>
    </citation>
    <scope>NUCLEOTIDE SEQUENCE</scope>
    <source>
        <strain evidence="2">CHK32-1732</strain>
    </source>
</reference>
<comment type="caution">
    <text evidence="2">The sequence shown here is derived from an EMBL/GenBank/DDBJ whole genome shotgun (WGS) entry which is preliminary data.</text>
</comment>
<name>A0A9D1RLY6_9CORY</name>
<dbReference type="Gene3D" id="1.10.580.10">
    <property type="entry name" value="Citrate Synthase, domain 1"/>
    <property type="match status" value="1"/>
</dbReference>
<sequence>MASDNQDKAVLHYPGGEYEMPIVEAKEGNSGFALGKLLAETGLTTVDPGYVNTGSTLSEITYSDGGNGILRYRGYDIADLANNAT</sequence>
<proteinExistence type="predicted"/>
<reference evidence="2" key="2">
    <citation type="submission" date="2021-04" db="EMBL/GenBank/DDBJ databases">
        <authorList>
            <person name="Gilroy R."/>
        </authorList>
    </citation>
    <scope>NUCLEOTIDE SEQUENCE</scope>
    <source>
        <strain evidence="2">CHK32-1732</strain>
    </source>
</reference>
<dbReference type="InterPro" id="IPR002020">
    <property type="entry name" value="Citrate_synthase"/>
</dbReference>
<dbReference type="PANTHER" id="PTHR42871">
    <property type="entry name" value="CITRATE SYNTHASE"/>
    <property type="match status" value="1"/>
</dbReference>